<evidence type="ECO:0000313" key="1">
    <source>
        <dbReference type="EMBL" id="QIK73225.1"/>
    </source>
</evidence>
<dbReference type="SUPFAM" id="SSF56784">
    <property type="entry name" value="HAD-like"/>
    <property type="match status" value="1"/>
</dbReference>
<name>A0A6G7Y8U0_9ACTN</name>
<dbReference type="InterPro" id="IPR023214">
    <property type="entry name" value="HAD_sf"/>
</dbReference>
<dbReference type="Gene3D" id="3.40.50.1000">
    <property type="entry name" value="HAD superfamily/HAD-like"/>
    <property type="match status" value="2"/>
</dbReference>
<evidence type="ECO:0000313" key="2">
    <source>
        <dbReference type="Proteomes" id="UP000501058"/>
    </source>
</evidence>
<proteinExistence type="predicted"/>
<dbReference type="NCBIfam" id="TIGR01460">
    <property type="entry name" value="HAD-SF-IIA"/>
    <property type="match status" value="1"/>
</dbReference>
<dbReference type="PANTHER" id="PTHR19288:SF95">
    <property type="entry name" value="D-GLYCEROL 3-PHOSPHATE PHOSPHATASE"/>
    <property type="match status" value="1"/>
</dbReference>
<dbReference type="KEGG" id="prv:G7070_14360"/>
<dbReference type="GO" id="GO:0016791">
    <property type="term" value="F:phosphatase activity"/>
    <property type="evidence" value="ECO:0007669"/>
    <property type="project" value="TreeGrafter"/>
</dbReference>
<gene>
    <name evidence="1" type="ORF">G7070_14360</name>
</gene>
<dbReference type="Proteomes" id="UP000501058">
    <property type="component" value="Chromosome"/>
</dbReference>
<dbReference type="AlphaFoldDB" id="A0A6G7Y8U0"/>
<reference evidence="1 2" key="1">
    <citation type="submission" date="2020-03" db="EMBL/GenBank/DDBJ databases">
        <title>Propioniciclava sp. nov., isolated from Hydrophilus acuminatus.</title>
        <authorList>
            <person name="Hyun D.-W."/>
            <person name="Bae J.-W."/>
        </authorList>
    </citation>
    <scope>NUCLEOTIDE SEQUENCE [LARGE SCALE GENOMIC DNA]</scope>
    <source>
        <strain evidence="1 2">HDW11</strain>
    </source>
</reference>
<dbReference type="PANTHER" id="PTHR19288">
    <property type="entry name" value="4-NITROPHENYLPHOSPHATASE-RELATED"/>
    <property type="match status" value="1"/>
</dbReference>
<dbReference type="Pfam" id="PF13242">
    <property type="entry name" value="Hydrolase_like"/>
    <property type="match status" value="1"/>
</dbReference>
<dbReference type="InterPro" id="IPR006357">
    <property type="entry name" value="HAD-SF_hydro_IIA"/>
</dbReference>
<sequence>MTEFIEGYDGAFFDLDGVLYRGPEAIPGAVEGVGRLHERGLRTMYVTNNAARSTRTVSDHLSRLGFDASEPDVVSSAQAMGALLRERLPQGSRVLVLGTDNLADHVREAGMVTVDGFRAEPAAVVQGYDPAMTWPRLDQGAFSLQRGAQWFVTNTDSTRPERDGIVPGAGTQVASLRAAVDHDPQAVVGKPHRPLMAEAIRRSGAQNPVFVGDRIDTDIMGAHAVGIDSFMVFTGASGVRDLCFAPSNGRPTAIGWNVLSLFEPRRVATTADGVTRCGGATVSVDAGGQARIEGDMASTEGQLDAAWALATLLWSGAARGADDAWAEFTLLP</sequence>
<dbReference type="EMBL" id="CP049865">
    <property type="protein sequence ID" value="QIK73225.1"/>
    <property type="molecule type" value="Genomic_DNA"/>
</dbReference>
<protein>
    <submittedName>
        <fullName evidence="1">HAD-IIA family hydrolase</fullName>
    </submittedName>
</protein>
<dbReference type="GO" id="GO:0005737">
    <property type="term" value="C:cytoplasm"/>
    <property type="evidence" value="ECO:0007669"/>
    <property type="project" value="TreeGrafter"/>
</dbReference>
<organism evidence="1 2">
    <name type="scientific">Propioniciclava coleopterorum</name>
    <dbReference type="NCBI Taxonomy" id="2714937"/>
    <lineage>
        <taxon>Bacteria</taxon>
        <taxon>Bacillati</taxon>
        <taxon>Actinomycetota</taxon>
        <taxon>Actinomycetes</taxon>
        <taxon>Propionibacteriales</taxon>
        <taxon>Propionibacteriaceae</taxon>
        <taxon>Propioniciclava</taxon>
    </lineage>
</organism>
<accession>A0A6G7Y8U0</accession>
<dbReference type="RefSeq" id="WP_166234296.1">
    <property type="nucleotide sequence ID" value="NZ_CP049865.1"/>
</dbReference>
<dbReference type="Pfam" id="PF13344">
    <property type="entry name" value="Hydrolase_6"/>
    <property type="match status" value="1"/>
</dbReference>
<keyword evidence="2" id="KW-1185">Reference proteome</keyword>
<keyword evidence="1" id="KW-0378">Hydrolase</keyword>
<dbReference type="InterPro" id="IPR036412">
    <property type="entry name" value="HAD-like_sf"/>
</dbReference>